<name>A0A3L7Z2T3_9BACE</name>
<dbReference type="EMBL" id="RAZM01000006">
    <property type="protein sequence ID" value="RLT81312.1"/>
    <property type="molecule type" value="Genomic_DNA"/>
</dbReference>
<dbReference type="InterPro" id="IPR053139">
    <property type="entry name" value="Surface_bspA-like"/>
</dbReference>
<dbReference type="Pfam" id="PF16378">
    <property type="entry name" value="DUF4988"/>
    <property type="match status" value="1"/>
</dbReference>
<dbReference type="InterPro" id="IPR032675">
    <property type="entry name" value="LRR_dom_sf"/>
</dbReference>
<evidence type="ECO:0000313" key="4">
    <source>
        <dbReference type="EMBL" id="TFU53241.1"/>
    </source>
</evidence>
<accession>A0A3L7Z2T3</accession>
<dbReference type="Gene3D" id="3.80.10.10">
    <property type="entry name" value="Ribonuclease Inhibitor"/>
    <property type="match status" value="3"/>
</dbReference>
<dbReference type="InterPro" id="IPR032149">
    <property type="entry name" value="DUF4988"/>
</dbReference>
<feature type="domain" description="DUF4988" evidence="2">
    <location>
        <begin position="28"/>
        <end position="224"/>
    </location>
</feature>
<dbReference type="Proteomes" id="UP000267159">
    <property type="component" value="Unassembled WGS sequence"/>
</dbReference>
<keyword evidence="1" id="KW-0175">Coiled coil</keyword>
<evidence type="ECO:0000259" key="2">
    <source>
        <dbReference type="Pfam" id="PF16378"/>
    </source>
</evidence>
<dbReference type="InterPro" id="IPR026906">
    <property type="entry name" value="LRR_5"/>
</dbReference>
<dbReference type="PANTHER" id="PTHR45661:SF3">
    <property type="entry name" value="IG-LIKE DOMAIN-CONTAINING PROTEIN"/>
    <property type="match status" value="1"/>
</dbReference>
<organism evidence="3 5">
    <name type="scientific">Bacteroides acidifaciens</name>
    <dbReference type="NCBI Taxonomy" id="85831"/>
    <lineage>
        <taxon>Bacteria</taxon>
        <taxon>Pseudomonadati</taxon>
        <taxon>Bacteroidota</taxon>
        <taxon>Bacteroidia</taxon>
        <taxon>Bacteroidales</taxon>
        <taxon>Bacteroidaceae</taxon>
        <taxon>Bacteroides</taxon>
    </lineage>
</organism>
<evidence type="ECO:0000256" key="1">
    <source>
        <dbReference type="SAM" id="Coils"/>
    </source>
</evidence>
<dbReference type="RefSeq" id="WP_121765677.1">
    <property type="nucleotide sequence ID" value="NZ_CABIXU010000022.1"/>
</dbReference>
<dbReference type="SUPFAM" id="SSF52058">
    <property type="entry name" value="L domain-like"/>
    <property type="match status" value="2"/>
</dbReference>
<gene>
    <name evidence="3" type="ORF">D7Y07_03420</name>
    <name evidence="4" type="ORF">E4T97_00015</name>
</gene>
<dbReference type="PANTHER" id="PTHR45661">
    <property type="entry name" value="SURFACE ANTIGEN"/>
    <property type="match status" value="1"/>
</dbReference>
<evidence type="ECO:0000313" key="5">
    <source>
        <dbReference type="Proteomes" id="UP000267159"/>
    </source>
</evidence>
<sequence length="748" mass="82336">MKKLSILIIVILSLIQQSCNKEYDDSFLQERITSLENRIETLEELCKQINTNISSLQTIITALQDNEYITGITPIIKDNETIGYTLTFSQSNPITIYHGKNGTDGRNGTDAPIIGVKKDANNIYYWTLTNNGITTWITDNDGKKLPVTGDKGEHGDKGENGITPKLIIKNGQWNISYDNGATWEELGKATGNDGKDGANGDSFFKDITEDWQYIYFTLSNGTEIRVRKYCTISIDIDDSNLAQIQPNSTYIIHYTLGGTDAKEQAIIKAITKDGYKSTVKESSNTTGTIELRTPEIIIPSEILVIVSDGTENTIVRSIPIGIPNNQIWYKSIDKTTSVIRDPSSHFAPGYLDANILSNAYENGKGIITCDNDITIIGESTFSPLYQGGIDDLTHIIFPSSIKRIERYAFFGCNSLTDINLYNTSSVSIGESAFSGCSSLQKLVIPSSVSSIEKSAFENCSKLIELNLKEGIKNIGALAFSNCNIHTITIPNSIVTIGGGAFSGCHNLGKFEGKYASADKRYLIINGSLKSFASSGLTFKYEVPEEVKSIASYAFLNCPIRISLSNNVTDIGTGAFKGCEFSYFYIPNKVSTIEDFTFFECKNLTTIVLNNNITSIGMSAFLGCSSLSNIELPSNLSNIEMGAFEKCEKLKSISIPNNVKSINESTFQECTALENITLGKNISFIRSQAFLGCEKLSQIYCKSQTPPSITSNNCFSQYSCTVYVPIGCRDKYVNSPIWNKFANIIEKDF</sequence>
<evidence type="ECO:0000313" key="6">
    <source>
        <dbReference type="Proteomes" id="UP000298073"/>
    </source>
</evidence>
<reference evidence="3 5" key="1">
    <citation type="submission" date="2018-09" db="EMBL/GenBank/DDBJ databases">
        <title>Murine metabolic-syndrome-specific gut microbial biobank.</title>
        <authorList>
            <person name="Liu C."/>
        </authorList>
    </citation>
    <scope>NUCLEOTIDE SEQUENCE [LARGE SCALE GENOMIC DNA]</scope>
    <source>
        <strain evidence="3 5">0.1X-D8-26</strain>
    </source>
</reference>
<dbReference type="Pfam" id="PF13306">
    <property type="entry name" value="LRR_5"/>
    <property type="match status" value="2"/>
</dbReference>
<dbReference type="EMBL" id="SPPV01000001">
    <property type="protein sequence ID" value="TFU53241.1"/>
    <property type="molecule type" value="Genomic_DNA"/>
</dbReference>
<proteinExistence type="predicted"/>
<reference evidence="4 6" key="2">
    <citation type="submission" date="2019-03" db="EMBL/GenBank/DDBJ databases">
        <title>Diversity of the mouse oral microbiome.</title>
        <authorList>
            <person name="Joseph S."/>
            <person name="Aduse-Opoku J."/>
            <person name="Curtis M."/>
            <person name="Wade W."/>
            <person name="Hashim A."/>
        </authorList>
    </citation>
    <scope>NUCLEOTIDE SEQUENCE [LARGE SCALE GENOMIC DNA]</scope>
    <source>
        <strain evidence="4 6">P2318</strain>
    </source>
</reference>
<feature type="coiled-coil region" evidence="1">
    <location>
        <begin position="25"/>
        <end position="59"/>
    </location>
</feature>
<evidence type="ECO:0000313" key="3">
    <source>
        <dbReference type="EMBL" id="RLT81312.1"/>
    </source>
</evidence>
<dbReference type="Proteomes" id="UP000298073">
    <property type="component" value="Unassembled WGS sequence"/>
</dbReference>
<protein>
    <recommendedName>
        <fullName evidence="2">DUF4988 domain-containing protein</fullName>
    </recommendedName>
</protein>
<dbReference type="AlphaFoldDB" id="A0A3L7Z2T3"/>
<dbReference type="OrthoDB" id="1716829at2"/>
<comment type="caution">
    <text evidence="3">The sequence shown here is derived from an EMBL/GenBank/DDBJ whole genome shotgun (WGS) entry which is preliminary data.</text>
</comment>